<dbReference type="Proteomes" id="UP001217417">
    <property type="component" value="Unassembled WGS sequence"/>
</dbReference>
<proteinExistence type="predicted"/>
<dbReference type="InterPro" id="IPR016181">
    <property type="entry name" value="Acyl_CoA_acyltransferase"/>
</dbReference>
<evidence type="ECO:0000259" key="1">
    <source>
        <dbReference type="PROSITE" id="PS51186"/>
    </source>
</evidence>
<keyword evidence="3" id="KW-1185">Reference proteome</keyword>
<dbReference type="PANTHER" id="PTHR43233">
    <property type="entry name" value="FAMILY N-ACETYLTRANSFERASE, PUTATIVE (AFU_ORTHOLOGUE AFUA_6G03350)-RELATED"/>
    <property type="match status" value="1"/>
</dbReference>
<sequence length="180" mass="20459">MEPKEWYYRLGEQTFMVSTKPELLSHDFIQDSFADPIMYWAKPVSSENLKIMLDNSCLVGLYLKSPEPLPSSESPVAPLQSPFNFTQIGMARLVTDYTTIAFLTDVFVVPEHQGKGLGKWMIQCVKELTDAMSGLRRIMFMAKNAPHAVKFYEELLDAKVHDQERSQVVFMSNRTAGLDA</sequence>
<dbReference type="EMBL" id="JARPMG010000001">
    <property type="protein sequence ID" value="KAJ8103443.1"/>
    <property type="molecule type" value="Genomic_DNA"/>
</dbReference>
<dbReference type="Gene3D" id="3.40.630.30">
    <property type="match status" value="1"/>
</dbReference>
<feature type="domain" description="N-acetyltransferase" evidence="1">
    <location>
        <begin position="37"/>
        <end position="176"/>
    </location>
</feature>
<dbReference type="RefSeq" id="XP_056046893.1">
    <property type="nucleotide sequence ID" value="XM_056186163.1"/>
</dbReference>
<organism evidence="2 3">
    <name type="scientific">Lipomyces tetrasporus</name>
    <dbReference type="NCBI Taxonomy" id="54092"/>
    <lineage>
        <taxon>Eukaryota</taxon>
        <taxon>Fungi</taxon>
        <taxon>Dikarya</taxon>
        <taxon>Ascomycota</taxon>
        <taxon>Saccharomycotina</taxon>
        <taxon>Lipomycetes</taxon>
        <taxon>Lipomycetales</taxon>
        <taxon>Lipomycetaceae</taxon>
        <taxon>Lipomyces</taxon>
    </lineage>
</organism>
<evidence type="ECO:0000313" key="3">
    <source>
        <dbReference type="Proteomes" id="UP001217417"/>
    </source>
</evidence>
<dbReference type="SUPFAM" id="SSF55729">
    <property type="entry name" value="Acyl-CoA N-acyltransferases (Nat)"/>
    <property type="match status" value="1"/>
</dbReference>
<name>A0AAD7QYB7_9ASCO</name>
<protein>
    <recommendedName>
        <fullName evidence="1">N-acetyltransferase domain-containing protein</fullName>
    </recommendedName>
</protein>
<dbReference type="AlphaFoldDB" id="A0AAD7QYB7"/>
<dbReference type="InterPro" id="IPR053144">
    <property type="entry name" value="Acetyltransferase_Butenolide"/>
</dbReference>
<dbReference type="Pfam" id="PF00583">
    <property type="entry name" value="Acetyltransf_1"/>
    <property type="match status" value="1"/>
</dbReference>
<reference evidence="2" key="1">
    <citation type="submission" date="2023-03" db="EMBL/GenBank/DDBJ databases">
        <title>Near-Complete genome sequence of Lipomyces tetrasporous NRRL Y-64009, an oleaginous yeast capable of growing on lignocellulosic hydrolysates.</title>
        <authorList>
            <consortium name="Lawrence Berkeley National Laboratory"/>
            <person name="Jagtap S.S."/>
            <person name="Liu J.-J."/>
            <person name="Walukiewicz H.E."/>
            <person name="Pangilinan J."/>
            <person name="Lipzen A."/>
            <person name="Ahrendt S."/>
            <person name="Koriabine M."/>
            <person name="Cobaugh K."/>
            <person name="Salamov A."/>
            <person name="Yoshinaga Y."/>
            <person name="Ng V."/>
            <person name="Daum C."/>
            <person name="Grigoriev I.V."/>
            <person name="Slininger P.J."/>
            <person name="Dien B.S."/>
            <person name="Jin Y.-S."/>
            <person name="Rao C.V."/>
        </authorList>
    </citation>
    <scope>NUCLEOTIDE SEQUENCE</scope>
    <source>
        <strain evidence="2">NRRL Y-64009</strain>
    </source>
</reference>
<dbReference type="GeneID" id="80881329"/>
<evidence type="ECO:0000313" key="2">
    <source>
        <dbReference type="EMBL" id="KAJ8103443.1"/>
    </source>
</evidence>
<comment type="caution">
    <text evidence="2">The sequence shown here is derived from an EMBL/GenBank/DDBJ whole genome shotgun (WGS) entry which is preliminary data.</text>
</comment>
<accession>A0AAD7QYB7</accession>
<dbReference type="PANTHER" id="PTHR43233:SF1">
    <property type="entry name" value="FAMILY N-ACETYLTRANSFERASE, PUTATIVE (AFU_ORTHOLOGUE AFUA_6G03350)-RELATED"/>
    <property type="match status" value="1"/>
</dbReference>
<dbReference type="PROSITE" id="PS51186">
    <property type="entry name" value="GNAT"/>
    <property type="match status" value="1"/>
</dbReference>
<dbReference type="InterPro" id="IPR000182">
    <property type="entry name" value="GNAT_dom"/>
</dbReference>
<dbReference type="GO" id="GO:0016747">
    <property type="term" value="F:acyltransferase activity, transferring groups other than amino-acyl groups"/>
    <property type="evidence" value="ECO:0007669"/>
    <property type="project" value="InterPro"/>
</dbReference>
<dbReference type="CDD" id="cd04301">
    <property type="entry name" value="NAT_SF"/>
    <property type="match status" value="1"/>
</dbReference>
<gene>
    <name evidence="2" type="ORF">POJ06DRAFT_241889</name>
</gene>